<organism evidence="3 4">
    <name type="scientific">Clostridium yunnanense</name>
    <dbReference type="NCBI Taxonomy" id="2800325"/>
    <lineage>
        <taxon>Bacteria</taxon>
        <taxon>Bacillati</taxon>
        <taxon>Bacillota</taxon>
        <taxon>Clostridia</taxon>
        <taxon>Eubacteriales</taxon>
        <taxon>Clostridiaceae</taxon>
        <taxon>Clostridium</taxon>
    </lineage>
</organism>
<gene>
    <name evidence="3" type="primary">fabZ</name>
    <name evidence="3" type="ORF">JHL18_15335</name>
</gene>
<dbReference type="GO" id="GO:0019171">
    <property type="term" value="F:(3R)-hydroxyacyl-[acyl-carrier-protein] dehydratase activity"/>
    <property type="evidence" value="ECO:0007669"/>
    <property type="project" value="UniProtKB-EC"/>
</dbReference>
<keyword evidence="4" id="KW-1185">Reference proteome</keyword>
<evidence type="ECO:0000313" key="4">
    <source>
        <dbReference type="Proteomes" id="UP000596739"/>
    </source>
</evidence>
<sequence length="142" mass="16441">MDREVILNVLPHRYPFLFVDDIFEVEYQKRVVGIKNVSFNEPWILGHFPDEPVFPGVLLIEAMAQICGFIFYDEQKGEKFISYLSKINNAKFIEKVVPGDTVVVEGYLENLFGNFAKVKAVARVNKKKVAEAEITYFFQRNN</sequence>
<protein>
    <submittedName>
        <fullName evidence="3">3-hydroxyacyl-ACP dehydratase FabZ</fullName>
        <ecNumber evidence="3">4.2.1.59</ecNumber>
    </submittedName>
</protein>
<proteinExistence type="inferred from homology"/>
<dbReference type="Gene3D" id="3.10.129.10">
    <property type="entry name" value="Hotdog Thioesterase"/>
    <property type="match status" value="1"/>
</dbReference>
<dbReference type="InterPro" id="IPR029069">
    <property type="entry name" value="HotDog_dom_sf"/>
</dbReference>
<keyword evidence="2 3" id="KW-0456">Lyase</keyword>
<dbReference type="CDD" id="cd01288">
    <property type="entry name" value="FabZ"/>
    <property type="match status" value="1"/>
</dbReference>
<dbReference type="Proteomes" id="UP000596739">
    <property type="component" value="Unassembled WGS sequence"/>
</dbReference>
<comment type="similarity">
    <text evidence="1">Belongs to the thioester dehydratase family. FabZ subfamily.</text>
</comment>
<dbReference type="EMBL" id="JAENHN010000043">
    <property type="protein sequence ID" value="MBK1811994.1"/>
    <property type="molecule type" value="Genomic_DNA"/>
</dbReference>
<dbReference type="EC" id="4.2.1.59" evidence="3"/>
<dbReference type="PANTHER" id="PTHR30272">
    <property type="entry name" value="3-HYDROXYACYL-[ACYL-CARRIER-PROTEIN] DEHYDRATASE"/>
    <property type="match status" value="1"/>
</dbReference>
<dbReference type="InterPro" id="IPR013114">
    <property type="entry name" value="FabA_FabZ"/>
</dbReference>
<dbReference type="RefSeq" id="WP_200270746.1">
    <property type="nucleotide sequence ID" value="NZ_JAENHN010000043.1"/>
</dbReference>
<comment type="caution">
    <text evidence="3">The sequence shown here is derived from an EMBL/GenBank/DDBJ whole genome shotgun (WGS) entry which is preliminary data.</text>
</comment>
<name>A0ABS1ERN5_9CLOT</name>
<dbReference type="NCBIfam" id="NF000582">
    <property type="entry name" value="PRK00006.1"/>
    <property type="match status" value="1"/>
</dbReference>
<dbReference type="PANTHER" id="PTHR30272:SF1">
    <property type="entry name" value="3-HYDROXYACYL-[ACYL-CARRIER-PROTEIN] DEHYDRATASE"/>
    <property type="match status" value="1"/>
</dbReference>
<reference evidence="4" key="1">
    <citation type="submission" date="2021-01" db="EMBL/GenBank/DDBJ databases">
        <title>Genome public.</title>
        <authorList>
            <person name="Liu C."/>
            <person name="Sun Q."/>
        </authorList>
    </citation>
    <scope>NUCLEOTIDE SEQUENCE [LARGE SCALE GENOMIC DNA]</scope>
    <source>
        <strain evidence="4">YIM B02505</strain>
    </source>
</reference>
<evidence type="ECO:0000256" key="2">
    <source>
        <dbReference type="ARBA" id="ARBA00023239"/>
    </source>
</evidence>
<evidence type="ECO:0000256" key="1">
    <source>
        <dbReference type="ARBA" id="ARBA00009174"/>
    </source>
</evidence>
<dbReference type="SUPFAM" id="SSF54637">
    <property type="entry name" value="Thioesterase/thiol ester dehydrase-isomerase"/>
    <property type="match status" value="1"/>
</dbReference>
<evidence type="ECO:0000313" key="3">
    <source>
        <dbReference type="EMBL" id="MBK1811994.1"/>
    </source>
</evidence>
<accession>A0ABS1ERN5</accession>
<dbReference type="Pfam" id="PF07977">
    <property type="entry name" value="FabA"/>
    <property type="match status" value="1"/>
</dbReference>